<evidence type="ECO:0000256" key="2">
    <source>
        <dbReference type="SAM" id="Coils"/>
    </source>
</evidence>
<dbReference type="EMBL" id="LYMM01000002">
    <property type="protein sequence ID" value="PNU06463.1"/>
    <property type="molecule type" value="Genomic_DNA"/>
</dbReference>
<organism evidence="5 6">
    <name type="scientific">Novosphingobium guangzhouense</name>
    <dbReference type="NCBI Taxonomy" id="1850347"/>
    <lineage>
        <taxon>Bacteria</taxon>
        <taxon>Pseudomonadati</taxon>
        <taxon>Pseudomonadota</taxon>
        <taxon>Alphaproteobacteria</taxon>
        <taxon>Sphingomonadales</taxon>
        <taxon>Sphingomonadaceae</taxon>
        <taxon>Novosphingobium</taxon>
    </lineage>
</organism>
<dbReference type="Proteomes" id="UP000236327">
    <property type="component" value="Unassembled WGS sequence"/>
</dbReference>
<keyword evidence="2" id="KW-0175">Coiled coil</keyword>
<sequence>MSNKLSLIVNFLGVDKMSGALRNIVGLGRRGSTSIRSLTGESKKLERELAKVRRELAGSAGNVTELMNRERDLERRLAGTNEQLQRQRRILAINADREAMISRARDLRSKGTEGVLAGAAMSLPLIAATRQAMTFESAMADVRKVVDFPTPKAFAQMSDDVLDLSTRIPMAAEGIAAIVAAAGRANIPREELLGFAQEAAKMGVAFDISGDEAGAMMAKWRTAFAMNQDGVNTLSNQINALTNAYGGTATDVSGIVTRIGALGKVAGVTAPQVAAMAQLLNSVGVEEEVAATGIKNMMLSLTKGDAATKSQAAALKSLGLNATDLAERMQKDAGGAITDVLQRLSKVPKAQQAGLLTNLFGSESVSAIAPMLTNLDKLQTNFALVADKSQYAGSMQKEYLSAIATTEGATGLALNALKAVNVTLGQALLPTVMSASQRIVTIANSFRAWAKEHPQLSSGLLQLVTGLVALRVGLGAAQFAFGGLLGPIAKLLPYFRKVEGVSAFGRHLGVFARVAIQAGGLAMRGFGLIRFAALFLARGVMQAGLIMMANPIVLAITLIVAALAGAAYLVYTHWDKINAAFTAGVAWVKGKLQAMPDWLKNIGSMMMQGLLMAINPMALAVKLIDVAKNGVTAFKRYFGIKSPSRLFMTMGGHLTSGLEHGIDKNRHGPVRAIGRMATGVAAAGAISLTPMQAAARSGGTGMSAGTGDTYHISIQQLPGESSEELANRLADILERRKARRSRSAFEDR</sequence>
<protein>
    <submittedName>
        <fullName evidence="5">Phage tail tape measure protein</fullName>
    </submittedName>
</protein>
<comment type="caution">
    <text evidence="5">The sequence shown here is derived from an EMBL/GenBank/DDBJ whole genome shotgun (WGS) entry which is preliminary data.</text>
</comment>
<keyword evidence="6" id="KW-1185">Reference proteome</keyword>
<name>A0A2K2G5Z6_9SPHN</name>
<feature type="domain" description="Phage tail tape measure protein" evidence="4">
    <location>
        <begin position="159"/>
        <end position="361"/>
    </location>
</feature>
<proteinExistence type="predicted"/>
<feature type="coiled-coil region" evidence="2">
    <location>
        <begin position="35"/>
        <end position="90"/>
    </location>
</feature>
<dbReference type="PANTHER" id="PTHR37813">
    <property type="entry name" value="FELS-2 PROPHAGE PROTEIN"/>
    <property type="match status" value="1"/>
</dbReference>
<evidence type="ECO:0000313" key="5">
    <source>
        <dbReference type="EMBL" id="PNU06463.1"/>
    </source>
</evidence>
<evidence type="ECO:0000259" key="4">
    <source>
        <dbReference type="Pfam" id="PF10145"/>
    </source>
</evidence>
<dbReference type="Pfam" id="PF10145">
    <property type="entry name" value="PhageMin_Tail"/>
    <property type="match status" value="1"/>
</dbReference>
<keyword evidence="3" id="KW-0472">Membrane</keyword>
<dbReference type="InterPro" id="IPR010090">
    <property type="entry name" value="Phage_tape_meas"/>
</dbReference>
<reference evidence="5 6" key="1">
    <citation type="submission" date="2016-05" db="EMBL/GenBank/DDBJ databases">
        <title>Complete genome sequence of Novosphingobium guangzhouense SA925(T).</title>
        <authorList>
            <person name="Sha S."/>
        </authorList>
    </citation>
    <scope>NUCLEOTIDE SEQUENCE [LARGE SCALE GENOMIC DNA]</scope>
    <source>
        <strain evidence="5 6">SA925</strain>
    </source>
</reference>
<keyword evidence="3" id="KW-0812">Transmembrane</keyword>
<dbReference type="RefSeq" id="WP_103094405.1">
    <property type="nucleotide sequence ID" value="NZ_LYMM01000002.1"/>
</dbReference>
<dbReference type="AlphaFoldDB" id="A0A2K2G5Z6"/>
<keyword evidence="1" id="KW-1188">Viral release from host cell</keyword>
<feature type="transmembrane region" description="Helical" evidence="3">
    <location>
        <begin position="605"/>
        <end position="627"/>
    </location>
</feature>
<gene>
    <name evidence="5" type="ORF">A8V01_02660</name>
</gene>
<dbReference type="PANTHER" id="PTHR37813:SF1">
    <property type="entry name" value="FELS-2 PROPHAGE PROTEIN"/>
    <property type="match status" value="1"/>
</dbReference>
<dbReference type="OrthoDB" id="8019720at2"/>
<accession>A0A2K2G5Z6</accession>
<feature type="transmembrane region" description="Helical" evidence="3">
    <location>
        <begin position="552"/>
        <end position="571"/>
    </location>
</feature>
<dbReference type="NCBIfam" id="TIGR01760">
    <property type="entry name" value="tape_meas_TP901"/>
    <property type="match status" value="1"/>
</dbReference>
<keyword evidence="3" id="KW-1133">Transmembrane helix</keyword>
<evidence type="ECO:0000256" key="3">
    <source>
        <dbReference type="SAM" id="Phobius"/>
    </source>
</evidence>
<evidence type="ECO:0000313" key="6">
    <source>
        <dbReference type="Proteomes" id="UP000236327"/>
    </source>
</evidence>
<evidence type="ECO:0000256" key="1">
    <source>
        <dbReference type="ARBA" id="ARBA00022612"/>
    </source>
</evidence>
<feature type="transmembrane region" description="Helical" evidence="3">
    <location>
        <begin position="521"/>
        <end position="540"/>
    </location>
</feature>